<evidence type="ECO:0000256" key="2">
    <source>
        <dbReference type="ARBA" id="ARBA00008417"/>
    </source>
</evidence>
<keyword evidence="6 10" id="KW-0812">Transmembrane</keyword>
<evidence type="ECO:0000256" key="1">
    <source>
        <dbReference type="ARBA" id="ARBA00004651"/>
    </source>
</evidence>
<dbReference type="Proteomes" id="UP000285864">
    <property type="component" value="Unassembled WGS sequence"/>
</dbReference>
<accession>A0A412GKE1</accession>
<evidence type="ECO:0000256" key="8">
    <source>
        <dbReference type="ARBA" id="ARBA00023136"/>
    </source>
</evidence>
<feature type="transmembrane region" description="Helical" evidence="10">
    <location>
        <begin position="60"/>
        <end position="82"/>
    </location>
</feature>
<evidence type="ECO:0000256" key="3">
    <source>
        <dbReference type="ARBA" id="ARBA00022106"/>
    </source>
</evidence>
<feature type="transmembrane region" description="Helical" evidence="10">
    <location>
        <begin position="251"/>
        <end position="271"/>
    </location>
</feature>
<dbReference type="PIRSF" id="PIRSF006603">
    <property type="entry name" value="DinF"/>
    <property type="match status" value="1"/>
</dbReference>
<keyword evidence="8 10" id="KW-0472">Membrane</keyword>
<keyword evidence="4" id="KW-0813">Transport</keyword>
<name>A0A412GKE1_9BACT</name>
<feature type="transmembrane region" description="Helical" evidence="10">
    <location>
        <begin position="422"/>
        <end position="443"/>
    </location>
</feature>
<dbReference type="GO" id="GO:0015297">
    <property type="term" value="F:antiporter activity"/>
    <property type="evidence" value="ECO:0007669"/>
    <property type="project" value="InterPro"/>
</dbReference>
<evidence type="ECO:0000256" key="7">
    <source>
        <dbReference type="ARBA" id="ARBA00022989"/>
    </source>
</evidence>
<feature type="transmembrane region" description="Helical" evidence="10">
    <location>
        <begin position="136"/>
        <end position="157"/>
    </location>
</feature>
<dbReference type="InterPro" id="IPR002528">
    <property type="entry name" value="MATE_fam"/>
</dbReference>
<feature type="transmembrane region" description="Helical" evidence="10">
    <location>
        <begin position="323"/>
        <end position="347"/>
    </location>
</feature>
<evidence type="ECO:0000313" key="11">
    <source>
        <dbReference type="EMBL" id="RGR95254.1"/>
    </source>
</evidence>
<feature type="transmembrane region" description="Helical" evidence="10">
    <location>
        <begin position="397"/>
        <end position="416"/>
    </location>
</feature>
<dbReference type="PANTHER" id="PTHR43823">
    <property type="entry name" value="SPORULATION PROTEIN YKVU"/>
    <property type="match status" value="1"/>
</dbReference>
<organism evidence="11 12">
    <name type="scientific">Phocaeicola coprocola</name>
    <dbReference type="NCBI Taxonomy" id="310298"/>
    <lineage>
        <taxon>Bacteria</taxon>
        <taxon>Pseudomonadati</taxon>
        <taxon>Bacteroidota</taxon>
        <taxon>Bacteroidia</taxon>
        <taxon>Bacteroidales</taxon>
        <taxon>Bacteroidaceae</taxon>
        <taxon>Phocaeicola</taxon>
    </lineage>
</organism>
<keyword evidence="12" id="KW-1185">Reference proteome</keyword>
<evidence type="ECO:0000256" key="9">
    <source>
        <dbReference type="ARBA" id="ARBA00023251"/>
    </source>
</evidence>
<protein>
    <recommendedName>
        <fullName evidence="3">Multidrug export protein MepA</fullName>
    </recommendedName>
</protein>
<dbReference type="InterPro" id="IPR048279">
    <property type="entry name" value="MdtK-like"/>
</dbReference>
<dbReference type="InterPro" id="IPR051327">
    <property type="entry name" value="MATE_MepA_subfamily"/>
</dbReference>
<evidence type="ECO:0000313" key="12">
    <source>
        <dbReference type="Proteomes" id="UP000285864"/>
    </source>
</evidence>
<feature type="transmembrane region" description="Helical" evidence="10">
    <location>
        <begin position="367"/>
        <end position="385"/>
    </location>
</feature>
<dbReference type="PANTHER" id="PTHR43823:SF3">
    <property type="entry name" value="MULTIDRUG EXPORT PROTEIN MEPA"/>
    <property type="match status" value="1"/>
</dbReference>
<keyword evidence="7 10" id="KW-1133">Transmembrane helix</keyword>
<evidence type="ECO:0000256" key="6">
    <source>
        <dbReference type="ARBA" id="ARBA00022692"/>
    </source>
</evidence>
<gene>
    <name evidence="11" type="ORF">DWY20_09350</name>
</gene>
<dbReference type="EMBL" id="QRUU01000038">
    <property type="protein sequence ID" value="RGR95254.1"/>
    <property type="molecule type" value="Genomic_DNA"/>
</dbReference>
<feature type="transmembrane region" description="Helical" evidence="10">
    <location>
        <begin position="94"/>
        <end position="116"/>
    </location>
</feature>
<proteinExistence type="inferred from homology"/>
<dbReference type="GO" id="GO:0005886">
    <property type="term" value="C:plasma membrane"/>
    <property type="evidence" value="ECO:0007669"/>
    <property type="project" value="UniProtKB-SubCell"/>
</dbReference>
<dbReference type="Pfam" id="PF01554">
    <property type="entry name" value="MatE"/>
    <property type="match status" value="2"/>
</dbReference>
<feature type="transmembrane region" description="Helical" evidence="10">
    <location>
        <begin position="277"/>
        <end position="297"/>
    </location>
</feature>
<keyword evidence="9" id="KW-0046">Antibiotic resistance</keyword>
<dbReference type="CDD" id="cd13143">
    <property type="entry name" value="MATE_MepA_like"/>
    <property type="match status" value="1"/>
</dbReference>
<evidence type="ECO:0000256" key="4">
    <source>
        <dbReference type="ARBA" id="ARBA00022448"/>
    </source>
</evidence>
<dbReference type="InterPro" id="IPR045070">
    <property type="entry name" value="MATE_MepA-like"/>
</dbReference>
<dbReference type="GO" id="GO:0042910">
    <property type="term" value="F:xenobiotic transmembrane transporter activity"/>
    <property type="evidence" value="ECO:0007669"/>
    <property type="project" value="InterPro"/>
</dbReference>
<reference evidence="11 12" key="1">
    <citation type="submission" date="2018-08" db="EMBL/GenBank/DDBJ databases">
        <title>A genome reference for cultivated species of the human gut microbiota.</title>
        <authorList>
            <person name="Zou Y."/>
            <person name="Xue W."/>
            <person name="Luo G."/>
        </authorList>
    </citation>
    <scope>NUCLEOTIDE SEQUENCE [LARGE SCALE GENOMIC DNA]</scope>
    <source>
        <strain evidence="11 12">AF24-2</strain>
    </source>
</reference>
<feature type="transmembrane region" description="Helical" evidence="10">
    <location>
        <begin position="193"/>
        <end position="215"/>
    </location>
</feature>
<evidence type="ECO:0000256" key="5">
    <source>
        <dbReference type="ARBA" id="ARBA00022475"/>
    </source>
</evidence>
<feature type="transmembrane region" description="Helical" evidence="10">
    <location>
        <begin position="20"/>
        <end position="40"/>
    </location>
</feature>
<feature type="transmembrane region" description="Helical" evidence="10">
    <location>
        <begin position="164"/>
        <end position="187"/>
    </location>
</feature>
<dbReference type="RefSeq" id="WP_118484651.1">
    <property type="nucleotide sequence ID" value="NZ_DBFVTT010000022.1"/>
</dbReference>
<sequence>MRDSIDFKTMNIPKLFRKLLIPTVLGMIFNAIFIITDGIFVGKGIGSDALAAVNITAPLFLINTGVALMFGIGASVVASVHLSQGKAKVARINVTQAIIVSSVLLLIYAIGIVSNVERVAVWLGSSERLLPLAVEYMYWFVPFLVFSALLCSGMFFVRLDGAPNYAMVCNIIPAIINIVLDYVFIFILKWGMFGAALATSLGYIVGAVMILAYLFHPERILHVCRVKLSKKSLYLTIRNVGYMCRLGFSSFLCETAIATMMFVGNYVFIRYLGEDGVAAYSIACYFFPIVFMVYNAIAQSAQPILSYNYGAKCTARVRETFRLALTTAILCGAGVFLLTWMFSHQIVGMFLDSSYPAYNIAVKGLPLFASGFVFFGINIVSIGYFQSLERDCPAMIITLLRGFVLILLCFWILPIIWGSWGIWLAVPMSELLTFLFVLVIYWLENRRN</sequence>
<comment type="subcellular location">
    <subcellularLocation>
        <location evidence="1">Cell membrane</location>
        <topology evidence="1">Multi-pass membrane protein</topology>
    </subcellularLocation>
</comment>
<dbReference type="AlphaFoldDB" id="A0A412GKE1"/>
<comment type="similarity">
    <text evidence="2">Belongs to the multi antimicrobial extrusion (MATE) (TC 2.A.66.1) family. MepA subfamily.</text>
</comment>
<keyword evidence="5" id="KW-1003">Cell membrane</keyword>
<comment type="caution">
    <text evidence="11">The sequence shown here is derived from an EMBL/GenBank/DDBJ whole genome shotgun (WGS) entry which is preliminary data.</text>
</comment>
<dbReference type="GO" id="GO:0046677">
    <property type="term" value="P:response to antibiotic"/>
    <property type="evidence" value="ECO:0007669"/>
    <property type="project" value="UniProtKB-KW"/>
</dbReference>
<evidence type="ECO:0000256" key="10">
    <source>
        <dbReference type="SAM" id="Phobius"/>
    </source>
</evidence>